<reference evidence="9 10" key="1">
    <citation type="submission" date="2020-06" db="EMBL/GenBank/DDBJ databases">
        <title>The yeast mating-type switching endonuclease HO is a domesticated member of an unorthodox homing genetic element family.</title>
        <authorList>
            <person name="Coughlan A.Y."/>
            <person name="Lombardi L."/>
            <person name="Braun-Galleani S."/>
            <person name="Martos A.R."/>
            <person name="Galeote V."/>
            <person name="Bigey F."/>
            <person name="Dequin S."/>
            <person name="Byrne K.P."/>
            <person name="Wolfe K.H."/>
        </authorList>
    </citation>
    <scope>NUCLEOTIDE SEQUENCE [LARGE SCALE GENOMIC DNA]</scope>
    <source>
        <strain evidence="9 10">CBS764</strain>
    </source>
</reference>
<evidence type="ECO:0000256" key="2">
    <source>
        <dbReference type="ARBA" id="ARBA00022679"/>
    </source>
</evidence>
<feature type="transmembrane region" description="Helical" evidence="8">
    <location>
        <begin position="53"/>
        <end position="71"/>
    </location>
</feature>
<dbReference type="InterPro" id="IPR049941">
    <property type="entry name" value="LPLAT_7/PORCN-like"/>
</dbReference>
<dbReference type="PANTHER" id="PTHR13906:SF4">
    <property type="entry name" value="LYSOPHOSPHOLIPID ACYLTRANSFERASE 6"/>
    <property type="match status" value="1"/>
</dbReference>
<keyword evidence="5 8" id="KW-0472">Membrane</keyword>
<feature type="transmembrane region" description="Helical" evidence="8">
    <location>
        <begin position="23"/>
        <end position="41"/>
    </location>
</feature>
<dbReference type="PANTHER" id="PTHR13906">
    <property type="entry name" value="PORCUPINE"/>
    <property type="match status" value="1"/>
</dbReference>
<feature type="region of interest" description="Disordered" evidence="7">
    <location>
        <begin position="592"/>
        <end position="621"/>
    </location>
</feature>
<gene>
    <name evidence="9" type="ORF">HG536_0H04150</name>
</gene>
<dbReference type="GO" id="GO:0047184">
    <property type="term" value="F:1-acylglycerophosphocholine O-acyltransferase activity"/>
    <property type="evidence" value="ECO:0007669"/>
    <property type="project" value="TreeGrafter"/>
</dbReference>
<dbReference type="KEGG" id="tgb:HG536_0H04150"/>
<keyword evidence="3 8" id="KW-0812">Transmembrane</keyword>
<feature type="transmembrane region" description="Helical" evidence="8">
    <location>
        <begin position="234"/>
        <end position="255"/>
    </location>
</feature>
<evidence type="ECO:0000313" key="10">
    <source>
        <dbReference type="Proteomes" id="UP000515788"/>
    </source>
</evidence>
<feature type="transmembrane region" description="Helical" evidence="8">
    <location>
        <begin position="290"/>
        <end position="310"/>
    </location>
</feature>
<keyword evidence="10" id="KW-1185">Reference proteome</keyword>
<dbReference type="AlphaFoldDB" id="A0A7G3ZNF3"/>
<accession>A0A7G3ZNF3</accession>
<evidence type="ECO:0000256" key="1">
    <source>
        <dbReference type="ARBA" id="ARBA00004141"/>
    </source>
</evidence>
<feature type="transmembrane region" description="Helical" evidence="8">
    <location>
        <begin position="426"/>
        <end position="450"/>
    </location>
</feature>
<dbReference type="EMBL" id="CP059253">
    <property type="protein sequence ID" value="QLL35039.1"/>
    <property type="molecule type" value="Genomic_DNA"/>
</dbReference>
<evidence type="ECO:0000256" key="4">
    <source>
        <dbReference type="ARBA" id="ARBA00022989"/>
    </source>
</evidence>
<protein>
    <submittedName>
        <fullName evidence="9">Uncharacterized protein</fullName>
    </submittedName>
</protein>
<keyword evidence="2" id="KW-0808">Transferase</keyword>
<name>A0A7G3ZNF3_9SACH</name>
<proteinExistence type="predicted"/>
<dbReference type="RefSeq" id="XP_037141713.1">
    <property type="nucleotide sequence ID" value="XM_037285817.1"/>
</dbReference>
<feature type="transmembrane region" description="Helical" evidence="8">
    <location>
        <begin position="91"/>
        <end position="110"/>
    </location>
</feature>
<feature type="transmembrane region" description="Helical" evidence="8">
    <location>
        <begin position="456"/>
        <end position="477"/>
    </location>
</feature>
<dbReference type="GO" id="GO:0003841">
    <property type="term" value="F:1-acylglycerol-3-phosphate O-acyltransferase activity"/>
    <property type="evidence" value="ECO:0007669"/>
    <property type="project" value="TreeGrafter"/>
</dbReference>
<dbReference type="GO" id="GO:0016020">
    <property type="term" value="C:membrane"/>
    <property type="evidence" value="ECO:0007669"/>
    <property type="project" value="UniProtKB-SubCell"/>
</dbReference>
<dbReference type="Pfam" id="PF03062">
    <property type="entry name" value="MBOAT"/>
    <property type="match status" value="1"/>
</dbReference>
<evidence type="ECO:0000313" key="9">
    <source>
        <dbReference type="EMBL" id="QLL35039.1"/>
    </source>
</evidence>
<evidence type="ECO:0000256" key="5">
    <source>
        <dbReference type="ARBA" id="ARBA00023136"/>
    </source>
</evidence>
<dbReference type="GO" id="GO:0046474">
    <property type="term" value="P:glycerophospholipid biosynthetic process"/>
    <property type="evidence" value="ECO:0007669"/>
    <property type="project" value="TreeGrafter"/>
</dbReference>
<evidence type="ECO:0000256" key="8">
    <source>
        <dbReference type="SAM" id="Phobius"/>
    </source>
</evidence>
<dbReference type="GeneID" id="59328305"/>
<dbReference type="GO" id="GO:0030258">
    <property type="term" value="P:lipid modification"/>
    <property type="evidence" value="ECO:0007669"/>
    <property type="project" value="TreeGrafter"/>
</dbReference>
<sequence length="621" mass="72886">MKIYNPIDTTLRWISQKYGINDFMLRYALCLLGSFPFNAILKRLPDRRVSLKCCYITGVSMLYLFGVLNLYKGFQTLFISTMFTYVITRFYRSSFMPHLNFIFLMGHLAFNHLHAQFINASNSDTVDITGSQMVLVMKLTAFAWSYYDGSCEKDKNSLTDYQKSRAIEKHPSLLEFLAYAYFYPSLLTGPSFDFADFDSWLNCEMFHDLPEKRKPRRRLHPGQRRQIPKNGRLALWKVIQGLGWMYLSAVAPKYISVDYMLDFEKFNQRSFFYRINYMYFLGMTFRFKYYAAWTIAEASCILCGLGYNGYDPKTQTIKWNRVQNIDIYSVEMAQSTREMLEAWNMNTNKWLKNYVYLRVAKKGKKPGFRSTLFTFLTSAFWHGTRPGYYLTFATGALYQTCGKIYRRNFRPMFMAEDGKTPLPYKWIYDAICFYVIKVAFGFMVQPFIILDLKKSLQAWSSVYFYIHIGIAITFFLFKGPYAKQVIKFCKSKQPKERSIIKQKKLEQEIATSSASLGGILSEKLAYEKKHPKEVEMNLGIPAIDSYEMSDAKEAWEEFRNDYNDWREKNGLEIEEENLAIAFNRFKEELRSASADPTTGVKRRMSFSEYLPKPTPETEDHN</sequence>
<evidence type="ECO:0000256" key="7">
    <source>
        <dbReference type="SAM" id="MobiDB-lite"/>
    </source>
</evidence>
<dbReference type="InterPro" id="IPR004299">
    <property type="entry name" value="MBOAT_fam"/>
</dbReference>
<dbReference type="GO" id="GO:0005783">
    <property type="term" value="C:endoplasmic reticulum"/>
    <property type="evidence" value="ECO:0007669"/>
    <property type="project" value="TreeGrafter"/>
</dbReference>
<comment type="subcellular location">
    <subcellularLocation>
        <location evidence="1">Membrane</location>
        <topology evidence="1">Multi-pass membrane protein</topology>
    </subcellularLocation>
</comment>
<evidence type="ECO:0000256" key="6">
    <source>
        <dbReference type="ARBA" id="ARBA00023315"/>
    </source>
</evidence>
<dbReference type="Proteomes" id="UP000515788">
    <property type="component" value="Chromosome 8"/>
</dbReference>
<organism evidence="9 10">
    <name type="scientific">Torulaspora globosa</name>
    <dbReference type="NCBI Taxonomy" id="48254"/>
    <lineage>
        <taxon>Eukaryota</taxon>
        <taxon>Fungi</taxon>
        <taxon>Dikarya</taxon>
        <taxon>Ascomycota</taxon>
        <taxon>Saccharomycotina</taxon>
        <taxon>Saccharomycetes</taxon>
        <taxon>Saccharomycetales</taxon>
        <taxon>Saccharomycetaceae</taxon>
        <taxon>Torulaspora</taxon>
    </lineage>
</organism>
<evidence type="ECO:0000256" key="3">
    <source>
        <dbReference type="ARBA" id="ARBA00022692"/>
    </source>
</evidence>
<keyword evidence="6" id="KW-0012">Acyltransferase</keyword>
<keyword evidence="4 8" id="KW-1133">Transmembrane helix</keyword>
<dbReference type="OrthoDB" id="286734at2759"/>